<keyword evidence="2" id="KW-0285">Flavoprotein</keyword>
<dbReference type="SUPFAM" id="SSF50475">
    <property type="entry name" value="FMN-binding split barrel"/>
    <property type="match status" value="1"/>
</dbReference>
<evidence type="ECO:0000313" key="6">
    <source>
        <dbReference type="EMBL" id="PJE78744.1"/>
    </source>
</evidence>
<evidence type="ECO:0000256" key="2">
    <source>
        <dbReference type="ARBA" id="ARBA00022630"/>
    </source>
</evidence>
<dbReference type="EMBL" id="NSIT01000133">
    <property type="protein sequence ID" value="PJE78744.1"/>
    <property type="molecule type" value="Genomic_DNA"/>
</dbReference>
<name>A0A2H9T6B3_9ZZZZ</name>
<evidence type="ECO:0000256" key="3">
    <source>
        <dbReference type="ARBA" id="ARBA00022643"/>
    </source>
</evidence>
<dbReference type="Pfam" id="PF01613">
    <property type="entry name" value="Flavin_Reduct"/>
    <property type="match status" value="1"/>
</dbReference>
<evidence type="ECO:0000259" key="5">
    <source>
        <dbReference type="Pfam" id="PF01613"/>
    </source>
</evidence>
<organism evidence="6">
    <name type="scientific">invertebrate metagenome</name>
    <dbReference type="NCBI Taxonomy" id="1711999"/>
    <lineage>
        <taxon>unclassified sequences</taxon>
        <taxon>metagenomes</taxon>
        <taxon>organismal metagenomes</taxon>
    </lineage>
</organism>
<dbReference type="Gene3D" id="2.30.110.10">
    <property type="entry name" value="Electron Transport, Fmn-binding Protein, Chain A"/>
    <property type="match status" value="1"/>
</dbReference>
<sequence length="211" mass="23445">MIITSEMIRTMEQRYRSQFINSLTGFKSANLIGTQNNQGLTNLCIVSSVVHLGSNPPAMGYIARPRSVERHTTENIEKTGEFTINQVNTNVFQAAHQTSAHYPKEMSEFTETGLTPDYWHHSMAPGVKESHLSILLKLQAIIPIEITQTELIIGTIEAVKISRHAIKNDGFIDLSAINTVAVSGLDNYHSTEKLGRMQYAQPGIPPVKLNE</sequence>
<feature type="domain" description="Flavin reductase like" evidence="5">
    <location>
        <begin position="31"/>
        <end position="165"/>
    </location>
</feature>
<reference evidence="6" key="1">
    <citation type="journal article" date="2017" name="Appl. Environ. Microbiol.">
        <title>Molecular characterization of an Endozoicomonas-like organism causing infection in king scallop Pecten maximus L.</title>
        <authorList>
            <person name="Cano I."/>
            <person name="van Aerle R."/>
            <person name="Ross S."/>
            <person name="Verner-Jeffreys D.W."/>
            <person name="Paley R.K."/>
            <person name="Rimmer G."/>
            <person name="Ryder D."/>
            <person name="Hooper P."/>
            <person name="Stone D."/>
            <person name="Feist S.W."/>
        </authorList>
    </citation>
    <scope>NUCLEOTIDE SEQUENCE</scope>
</reference>
<evidence type="ECO:0000256" key="1">
    <source>
        <dbReference type="ARBA" id="ARBA00001917"/>
    </source>
</evidence>
<protein>
    <recommendedName>
        <fullName evidence="5">Flavin reductase like domain-containing protein</fullName>
    </recommendedName>
</protein>
<dbReference type="PANTHER" id="PTHR33798">
    <property type="entry name" value="FLAVOPROTEIN OXYGENASE"/>
    <property type="match status" value="1"/>
</dbReference>
<accession>A0A2H9T6B3</accession>
<comment type="cofactor">
    <cofactor evidence="1">
        <name>FMN</name>
        <dbReference type="ChEBI" id="CHEBI:58210"/>
    </cofactor>
</comment>
<dbReference type="AlphaFoldDB" id="A0A2H9T6B3"/>
<dbReference type="InterPro" id="IPR002563">
    <property type="entry name" value="Flavin_Rdtase-like_dom"/>
</dbReference>
<dbReference type="GO" id="GO:0010181">
    <property type="term" value="F:FMN binding"/>
    <property type="evidence" value="ECO:0007669"/>
    <property type="project" value="InterPro"/>
</dbReference>
<proteinExistence type="inferred from homology"/>
<dbReference type="InterPro" id="IPR012349">
    <property type="entry name" value="Split_barrel_FMN-bd"/>
</dbReference>
<comment type="similarity">
    <text evidence="4">Belongs to the flavoredoxin family.</text>
</comment>
<dbReference type="PANTHER" id="PTHR33798:SF5">
    <property type="entry name" value="FLAVIN REDUCTASE LIKE DOMAIN-CONTAINING PROTEIN"/>
    <property type="match status" value="1"/>
</dbReference>
<keyword evidence="3" id="KW-0288">FMN</keyword>
<evidence type="ECO:0000256" key="4">
    <source>
        <dbReference type="ARBA" id="ARBA00038054"/>
    </source>
</evidence>
<gene>
    <name evidence="6" type="ORF">CI610_02301</name>
</gene>
<comment type="caution">
    <text evidence="6">The sequence shown here is derived from an EMBL/GenBank/DDBJ whole genome shotgun (WGS) entry which is preliminary data.</text>
</comment>